<dbReference type="Proteomes" id="UP000256478">
    <property type="component" value="Unassembled WGS sequence"/>
</dbReference>
<proteinExistence type="predicted"/>
<dbReference type="SUPFAM" id="SSF56219">
    <property type="entry name" value="DNase I-like"/>
    <property type="match status" value="1"/>
</dbReference>
<evidence type="ECO:0000313" key="4">
    <source>
        <dbReference type="Proteomes" id="UP000256478"/>
    </source>
</evidence>
<dbReference type="Pfam" id="PF03372">
    <property type="entry name" value="Exo_endo_phos"/>
    <property type="match status" value="1"/>
</dbReference>
<dbReference type="InterPro" id="IPR036439">
    <property type="entry name" value="Dockerin_dom_sf"/>
</dbReference>
<feature type="domain" description="LTD" evidence="2">
    <location>
        <begin position="218"/>
        <end position="364"/>
    </location>
</feature>
<dbReference type="InterPro" id="IPR018247">
    <property type="entry name" value="EF_Hand_1_Ca_BS"/>
</dbReference>
<accession>A0A3E0TRG5</accession>
<dbReference type="NCBIfam" id="NF033681">
    <property type="entry name" value="ExeM_NucH_DNase"/>
    <property type="match status" value="1"/>
</dbReference>
<dbReference type="OrthoDB" id="9800417at2"/>
<evidence type="ECO:0000313" key="3">
    <source>
        <dbReference type="EMBL" id="REL27241.1"/>
    </source>
</evidence>
<dbReference type="InterPro" id="IPR005135">
    <property type="entry name" value="Endo/exonuclease/phosphatase"/>
</dbReference>
<dbReference type="EMBL" id="QUOU01000001">
    <property type="protein sequence ID" value="REL27241.1"/>
    <property type="molecule type" value="Genomic_DNA"/>
</dbReference>
<feature type="region of interest" description="Disordered" evidence="1">
    <location>
        <begin position="378"/>
        <end position="397"/>
    </location>
</feature>
<dbReference type="InterPro" id="IPR047971">
    <property type="entry name" value="ExeM-like"/>
</dbReference>
<dbReference type="PROSITE" id="PS00018">
    <property type="entry name" value="EF_HAND_1"/>
    <property type="match status" value="2"/>
</dbReference>
<dbReference type="CDD" id="cd10283">
    <property type="entry name" value="MnuA_DNase1-like"/>
    <property type="match status" value="1"/>
</dbReference>
<protein>
    <submittedName>
        <fullName evidence="3">DNA degradation protein EddB</fullName>
    </submittedName>
</protein>
<dbReference type="FunFam" id="3.60.10.10:FF:000072">
    <property type="entry name" value="Extracellular nuclease"/>
    <property type="match status" value="1"/>
</dbReference>
<dbReference type="CDD" id="cd04486">
    <property type="entry name" value="YhcR_OBF_like"/>
    <property type="match status" value="1"/>
</dbReference>
<sequence>MKDNNDKKFSKGMRLSPLQKVFLAAFPMSLATAVSAEQQEVWLENFNDTALNNKGALFNTIDMENVTKWSIDVSNANLENEFDWFKVTNQQFEGRDIGGDSAWMSEQISISDLTNVSFSLKVSESGTHEPSDYVDIFYSLDGGDFVRVDNWQEQGNSEHTLIDDFSAVTVSVAVPSANTLQLKVVMANSSGSEYTRIDDVSVVAGEQSGGGEEPDPIDPMPVGPDLFFSEYVEGSGFNKAVEIYNPTDDAISLSGYQFKLYSNGSSQPTSVANLSGEVLAGDVIVIGGSQISSDSDLLNYVDVQESAINFNGDDYFELVKQDQVIDSFGQRGVRESWGANKTLVRKPEVTQGDNVVDNAFNPDDQWLEYDSNTFTFLGSHNSSGGGDGGEPPEPIDFGQCGDQATLISAIQGAGDASAVVNQTHIVEAVVTNVLPDLQGFILQEELADNDADTQSSEALFVFLNNRVNLPTLGNKVRVQGNVSEFFDRTQLSLSAELLDCGQGEAIAPQEITLPVTGSAQLESLENMLVTLPQSLSVTNTFNLTRFGQFEVSNGRLFNPTNIYPAGSPQAQALAERNSRNTLFVDDKKSSQNPDVVPYPSPALSYNTPIRLGDKVANLQGTLDFSFGNYQLLPTLAPVFTAANPRSEEVISAAADELKIASFNVLNYFNGNGDGTGFPTPRGADNEQEFDRQQSKIIAALAQIDADVVGLMEIENDGFGDNSAIAQLVRELNASVGANTYDFVALPGAGIGSDAIAVGMIYKPSKVSPVGNAATISTTPFDFRNRQPLAQTFATNVGGNGEERFTIAVNHFKSKGGCGSATGANQDQNDGQGCWNLLRTQAATGLVNWLATNPTGIDEDDVLIVGDLNAYGKEDPINAITASGYTNLLAAKIGPSAYTYSFGGEMGYLDHALASGSLAAQVQQVQAWHINADEPRAFDYNLEFKTSEQQTSFYAPTAFRASDHDPVIVTVRLGGAEQSLVGDFDGDQDVDINDIRALLTAIRANNIDLATQDINQDGTVNFSDIRAMYGLCSRNRCRAE</sequence>
<reference evidence="3 4" key="1">
    <citation type="submission" date="2018-08" db="EMBL/GenBank/DDBJ databases">
        <title>Thalassotalea euphylliae genome.</title>
        <authorList>
            <person name="Summers S."/>
            <person name="Rice S.A."/>
            <person name="Freckelton M.L."/>
            <person name="Nedved B.T."/>
            <person name="Hadfield M.G."/>
        </authorList>
    </citation>
    <scope>NUCLEOTIDE SEQUENCE [LARGE SCALE GENOMIC DNA]</scope>
    <source>
        <strain evidence="3 4">H1</strain>
    </source>
</reference>
<organism evidence="3 4">
    <name type="scientific">Thalassotalea euphylliae</name>
    <dbReference type="NCBI Taxonomy" id="1655234"/>
    <lineage>
        <taxon>Bacteria</taxon>
        <taxon>Pseudomonadati</taxon>
        <taxon>Pseudomonadota</taxon>
        <taxon>Gammaproteobacteria</taxon>
        <taxon>Alteromonadales</taxon>
        <taxon>Colwelliaceae</taxon>
        <taxon>Thalassotalea</taxon>
    </lineage>
</organism>
<dbReference type="PANTHER" id="PTHR42834:SF1">
    <property type="entry name" value="ENDONUCLEASE_EXONUCLEASE_PHOSPHATASE FAMILY PROTEIN (AFU_ORTHOLOGUE AFUA_3G09210)"/>
    <property type="match status" value="1"/>
</dbReference>
<name>A0A3E0TRG5_9GAMM</name>
<dbReference type="PROSITE" id="PS51841">
    <property type="entry name" value="LTD"/>
    <property type="match status" value="1"/>
</dbReference>
<dbReference type="GO" id="GO:0003824">
    <property type="term" value="F:catalytic activity"/>
    <property type="evidence" value="ECO:0007669"/>
    <property type="project" value="InterPro"/>
</dbReference>
<dbReference type="SUPFAM" id="SSF63446">
    <property type="entry name" value="Type I dockerin domain"/>
    <property type="match status" value="1"/>
</dbReference>
<dbReference type="Gene3D" id="1.10.1330.10">
    <property type="entry name" value="Dockerin domain"/>
    <property type="match status" value="1"/>
</dbReference>
<comment type="caution">
    <text evidence="3">The sequence shown here is derived from an EMBL/GenBank/DDBJ whole genome shotgun (WGS) entry which is preliminary data.</text>
</comment>
<dbReference type="InterPro" id="IPR001322">
    <property type="entry name" value="Lamin_tail_dom"/>
</dbReference>
<dbReference type="Gene3D" id="3.60.10.10">
    <property type="entry name" value="Endonuclease/exonuclease/phosphatase"/>
    <property type="match status" value="1"/>
</dbReference>
<evidence type="ECO:0000259" key="2">
    <source>
        <dbReference type="PROSITE" id="PS51841"/>
    </source>
</evidence>
<dbReference type="GO" id="GO:0000272">
    <property type="term" value="P:polysaccharide catabolic process"/>
    <property type="evidence" value="ECO:0007669"/>
    <property type="project" value="InterPro"/>
</dbReference>
<evidence type="ECO:0000256" key="1">
    <source>
        <dbReference type="SAM" id="MobiDB-lite"/>
    </source>
</evidence>
<dbReference type="AlphaFoldDB" id="A0A3E0TRG5"/>
<gene>
    <name evidence="3" type="ORF">DXX93_12145</name>
</gene>
<dbReference type="Pfam" id="PF00932">
    <property type="entry name" value="LTD"/>
    <property type="match status" value="1"/>
</dbReference>
<dbReference type="PANTHER" id="PTHR42834">
    <property type="entry name" value="ENDONUCLEASE/EXONUCLEASE/PHOSPHATASE FAMILY PROTEIN (AFU_ORTHOLOGUE AFUA_3G09210)"/>
    <property type="match status" value="1"/>
</dbReference>
<dbReference type="InterPro" id="IPR036691">
    <property type="entry name" value="Endo/exonu/phosph_ase_sf"/>
</dbReference>